<dbReference type="AlphaFoldDB" id="A0A2I4FPW8"/>
<dbReference type="InterPro" id="IPR000477">
    <property type="entry name" value="RT_dom"/>
</dbReference>
<accession>A0A2I4FPW8</accession>
<dbReference type="Pfam" id="PF13966">
    <property type="entry name" value="zf-RVT"/>
    <property type="match status" value="1"/>
</dbReference>
<dbReference type="PANTHER" id="PTHR33116">
    <property type="entry name" value="REVERSE TRANSCRIPTASE ZINC-BINDING DOMAIN-CONTAINING PROTEIN-RELATED-RELATED"/>
    <property type="match status" value="1"/>
</dbReference>
<protein>
    <submittedName>
        <fullName evidence="2">Uncharacterized protein LOC109001043</fullName>
    </submittedName>
</protein>
<dbReference type="PROSITE" id="PS50878">
    <property type="entry name" value="RT_POL"/>
    <property type="match status" value="1"/>
</dbReference>
<proteinExistence type="predicted"/>
<name>A0A2I4FPW8_JUGRE</name>
<gene>
    <name evidence="2" type="primary">LOC109001043</name>
</gene>
<dbReference type="OrthoDB" id="1937528at2759"/>
<dbReference type="CDD" id="cd01650">
    <property type="entry name" value="RT_nLTR_like"/>
    <property type="match status" value="1"/>
</dbReference>
<evidence type="ECO:0000313" key="1">
    <source>
        <dbReference type="Proteomes" id="UP000235220"/>
    </source>
</evidence>
<dbReference type="GeneID" id="109001043"/>
<evidence type="ECO:0000313" key="2">
    <source>
        <dbReference type="RefSeq" id="XP_018833704.1"/>
    </source>
</evidence>
<keyword evidence="1" id="KW-1185">Reference proteome</keyword>
<dbReference type="Proteomes" id="UP000235220">
    <property type="component" value="Chromosome 5"/>
</dbReference>
<dbReference type="RefSeq" id="XP_018833704.1">
    <property type="nucleotide sequence ID" value="XM_018978159.1"/>
</dbReference>
<dbReference type="InterPro" id="IPR026960">
    <property type="entry name" value="RVT-Znf"/>
</dbReference>
<dbReference type="SUPFAM" id="SSF56672">
    <property type="entry name" value="DNA/RNA polymerases"/>
    <property type="match status" value="1"/>
</dbReference>
<organism evidence="1 2">
    <name type="scientific">Juglans regia</name>
    <name type="common">English walnut</name>
    <dbReference type="NCBI Taxonomy" id="51240"/>
    <lineage>
        <taxon>Eukaryota</taxon>
        <taxon>Viridiplantae</taxon>
        <taxon>Streptophyta</taxon>
        <taxon>Embryophyta</taxon>
        <taxon>Tracheophyta</taxon>
        <taxon>Spermatophyta</taxon>
        <taxon>Magnoliopsida</taxon>
        <taxon>eudicotyledons</taxon>
        <taxon>Gunneridae</taxon>
        <taxon>Pentapetalae</taxon>
        <taxon>rosids</taxon>
        <taxon>fabids</taxon>
        <taxon>Fagales</taxon>
        <taxon>Juglandaceae</taxon>
        <taxon>Juglans</taxon>
    </lineage>
</organism>
<reference evidence="2" key="1">
    <citation type="submission" date="2025-08" db="UniProtKB">
        <authorList>
            <consortium name="RefSeq"/>
        </authorList>
    </citation>
    <scope>IDENTIFICATION</scope>
    <source>
        <tissue evidence="2">Leaves</tissue>
    </source>
</reference>
<dbReference type="Gramene" id="Jr05_13310_p1">
    <property type="protein sequence ID" value="cds.Jr05_13310_p1"/>
    <property type="gene ID" value="Jr05_13310"/>
</dbReference>
<dbReference type="Pfam" id="PF00078">
    <property type="entry name" value="RVT_1"/>
    <property type="match status" value="1"/>
</dbReference>
<dbReference type="PANTHER" id="PTHR33116:SF78">
    <property type="entry name" value="OS12G0587133 PROTEIN"/>
    <property type="match status" value="1"/>
</dbReference>
<dbReference type="InterPro" id="IPR043502">
    <property type="entry name" value="DNA/RNA_pol_sf"/>
</dbReference>
<dbReference type="KEGG" id="jre:109001043"/>
<sequence>MSVEVHDFRPISLVSGVYKIISKILAKRLSEVMGKIISKSQSAFVKGRQILDSVLIANECLESRVRNSTQGLLCKLDMKKAFDHVNWDFLLYILGKHGFGERWCQWIKHCITTVSFSTLINGTPEGFFRSSRGLRQGDPLSPLLFILVMDVLSRMLEGVVDRGFISGFSVGSSLHESLSVAHLLFADDTLIFCDSDPDQICSLRALLLCFEAISSLKVNLLKSELVPDGLVNNLSEVTAILGCKVSLLPNKYLGLPLGAPHKSKAMWDGIVEKIECKLAGVANRLEKIFRDFLWGGLEDEKKLHLIKWDKVCTPLSCGGLGIRKLRIFNKALLGKWLWQYHQEGDALWRSIIDIKYGSIWGDWYSNAVRGAYGVGVWKFIRNGWEDLLSNFIFEVGRGTRIRFWHDIWCGDVALENAFPSLYRIASDKKASVADNMSISANSFHWSVSFSRVVQDWEVNDIVDFYNILYALKVQVGREDGLIWTHTGNKKFSVRSYYKFFTVHPTNAFPWKSIWKSNAPFKVAFFGWLASHGKILTIDKLKKRGIYLTDWCFMCKHSSESTDHLLLHCEVVKALWDDIFTRLGIAWVMPRRVSDLFSCWRGIRGNRHIAAVWKMVPLCLMCCTWIERNGRCFENRERSPDNFRAFFYHTLLLWASSIVLYGRNFNDFYATFRSA</sequence>